<gene>
    <name evidence="1" type="ORF">COV00_00570</name>
</gene>
<proteinExistence type="predicted"/>
<evidence type="ECO:0000313" key="1">
    <source>
        <dbReference type="EMBL" id="PJE73296.1"/>
    </source>
</evidence>
<evidence type="ECO:0000313" key="2">
    <source>
        <dbReference type="Proteomes" id="UP000230603"/>
    </source>
</evidence>
<dbReference type="AlphaFoldDB" id="A0A2M8L9J8"/>
<dbReference type="Proteomes" id="UP000230603">
    <property type="component" value="Unassembled WGS sequence"/>
</dbReference>
<accession>A0A2M8L9J8</accession>
<reference evidence="2" key="1">
    <citation type="submission" date="2017-09" db="EMBL/GenBank/DDBJ databases">
        <title>Depth-based differentiation of microbial function through sediment-hosted aquifers and enrichment of novel symbionts in the deep terrestrial subsurface.</title>
        <authorList>
            <person name="Probst A.J."/>
            <person name="Ladd B."/>
            <person name="Jarett J.K."/>
            <person name="Geller-Mcgrath D.E."/>
            <person name="Sieber C.M.K."/>
            <person name="Emerson J.B."/>
            <person name="Anantharaman K."/>
            <person name="Thomas B.C."/>
            <person name="Malmstrom R."/>
            <person name="Stieglmeier M."/>
            <person name="Klingl A."/>
            <person name="Woyke T."/>
            <person name="Ryan C.M."/>
            <person name="Banfield J.F."/>
        </authorList>
    </citation>
    <scope>NUCLEOTIDE SEQUENCE [LARGE SCALE GENOMIC DNA]</scope>
</reference>
<comment type="caution">
    <text evidence="1">The sequence shown here is derived from an EMBL/GenBank/DDBJ whole genome shotgun (WGS) entry which is preliminary data.</text>
</comment>
<name>A0A2M8L9J8_9BACT</name>
<dbReference type="EMBL" id="PFEP01000009">
    <property type="protein sequence ID" value="PJE73296.1"/>
    <property type="molecule type" value="Genomic_DNA"/>
</dbReference>
<organism evidence="1 2">
    <name type="scientific">Candidatus Tagabacteria bacterium CG10_big_fil_rev_8_21_14_0_10_40_13</name>
    <dbReference type="NCBI Taxonomy" id="1975022"/>
    <lineage>
        <taxon>Bacteria</taxon>
        <taxon>Candidatus Tagaibacteriota</taxon>
    </lineage>
</organism>
<sequence>MSKIIEKQILYIFEHNIKDVCKIGIGSLERAKNAHRYFESNEKSKKNKLAIFDFESINVLVIEKICKQVLKRINFTEFYQIEFYKACILFKCLGGDLDDKNSQNIDRSKISIKITSSATKNEIPSINHPLCRTNNFVNR</sequence>
<protein>
    <submittedName>
        <fullName evidence="1">Uncharacterized protein</fullName>
    </submittedName>
</protein>